<accession>A0ABR5IQL0</accession>
<feature type="region of interest" description="Disordered" evidence="1">
    <location>
        <begin position="26"/>
        <end position="103"/>
    </location>
</feature>
<feature type="compositionally biased region" description="Polar residues" evidence="1">
    <location>
        <begin position="94"/>
        <end position="103"/>
    </location>
</feature>
<comment type="caution">
    <text evidence="2">The sequence shown here is derived from an EMBL/GenBank/DDBJ whole genome shotgun (WGS) entry which is preliminary data.</text>
</comment>
<proteinExistence type="predicted"/>
<name>A0ABR5IQL0_9ACTN</name>
<protein>
    <submittedName>
        <fullName evidence="2">Uncharacterized protein</fullName>
    </submittedName>
</protein>
<sequence length="103" mass="10953">PEPLDVNDEADEADEDEIWARLVAAYGEQPDPETGRWPATGGDTAYDAPGDTPPGGARSDGARSGDARPGDELPRDERKGPVKEAPDPALPEQDQPNLSLIHI</sequence>
<gene>
    <name evidence="2" type="ORF">ADK38_47695</name>
</gene>
<evidence type="ECO:0000256" key="1">
    <source>
        <dbReference type="SAM" id="MobiDB-lite"/>
    </source>
</evidence>
<evidence type="ECO:0000313" key="3">
    <source>
        <dbReference type="Proteomes" id="UP000037020"/>
    </source>
</evidence>
<feature type="non-terminal residue" evidence="2">
    <location>
        <position position="103"/>
    </location>
</feature>
<feature type="compositionally biased region" description="Basic and acidic residues" evidence="1">
    <location>
        <begin position="60"/>
        <end position="86"/>
    </location>
</feature>
<reference evidence="2 3" key="1">
    <citation type="submission" date="2015-07" db="EMBL/GenBank/DDBJ databases">
        <authorList>
            <person name="Ju K.-S."/>
            <person name="Doroghazi J.R."/>
            <person name="Metcalf W.W."/>
        </authorList>
    </citation>
    <scope>NUCLEOTIDE SEQUENCE [LARGE SCALE GENOMIC DNA]</scope>
    <source>
        <strain evidence="2 3">NRRL B-3589</strain>
    </source>
</reference>
<dbReference type="EMBL" id="LGUT01004795">
    <property type="protein sequence ID" value="KOG34845.1"/>
    <property type="molecule type" value="Genomic_DNA"/>
</dbReference>
<feature type="non-terminal residue" evidence="2">
    <location>
        <position position="1"/>
    </location>
</feature>
<evidence type="ECO:0000313" key="2">
    <source>
        <dbReference type="EMBL" id="KOG34845.1"/>
    </source>
</evidence>
<keyword evidence="3" id="KW-1185">Reference proteome</keyword>
<organism evidence="2 3">
    <name type="scientific">Streptomyces varsoviensis</name>
    <dbReference type="NCBI Taxonomy" id="67373"/>
    <lineage>
        <taxon>Bacteria</taxon>
        <taxon>Bacillati</taxon>
        <taxon>Actinomycetota</taxon>
        <taxon>Actinomycetes</taxon>
        <taxon>Kitasatosporales</taxon>
        <taxon>Streptomycetaceae</taxon>
        <taxon>Streptomyces</taxon>
    </lineage>
</organism>
<dbReference type="Proteomes" id="UP000037020">
    <property type="component" value="Unassembled WGS sequence"/>
</dbReference>